<sequence>MEQAINASRSIQSYRCTTLVVKNQKIFQDMVCINTQKVTIVTFMNGVPKAQVGQQDSGRLCNQVEEYRDTFFIIRIKFVNGLQPKIQQAINYQEICQCPSLVNKCRILDKENRAKVMHYKGVDPIKDNKDNKFTNQAKKFLREDAQVYITLVCLKVKKEVVVVDVCNIPSKSRVPLSIDLTIATTPYTMSPLELVEPKRQLEKLLEK</sequence>
<reference evidence="1" key="1">
    <citation type="submission" date="2018-05" db="EMBL/GenBank/DDBJ databases">
        <title>Draft genome of Mucuna pruriens seed.</title>
        <authorList>
            <person name="Nnadi N.E."/>
            <person name="Vos R."/>
            <person name="Hasami M.H."/>
            <person name="Devisetty U.K."/>
            <person name="Aguiy J.C."/>
        </authorList>
    </citation>
    <scope>NUCLEOTIDE SEQUENCE [LARGE SCALE GENOMIC DNA]</scope>
    <source>
        <strain evidence="1">JCA_2017</strain>
    </source>
</reference>
<protein>
    <submittedName>
        <fullName evidence="1">Uncharacterized protein</fullName>
    </submittedName>
</protein>
<proteinExistence type="predicted"/>
<accession>A0A371HQ76</accession>
<evidence type="ECO:0000313" key="2">
    <source>
        <dbReference type="Proteomes" id="UP000257109"/>
    </source>
</evidence>
<feature type="non-terminal residue" evidence="1">
    <location>
        <position position="1"/>
    </location>
</feature>
<name>A0A371HQ76_MUCPR</name>
<dbReference type="EMBL" id="QJKJ01001975">
    <property type="protein sequence ID" value="RDY04950.1"/>
    <property type="molecule type" value="Genomic_DNA"/>
</dbReference>
<dbReference type="Proteomes" id="UP000257109">
    <property type="component" value="Unassembled WGS sequence"/>
</dbReference>
<dbReference type="AlphaFoldDB" id="A0A371HQ76"/>
<keyword evidence="2" id="KW-1185">Reference proteome</keyword>
<gene>
    <name evidence="1" type="ORF">CR513_11269</name>
</gene>
<comment type="caution">
    <text evidence="1">The sequence shown here is derived from an EMBL/GenBank/DDBJ whole genome shotgun (WGS) entry which is preliminary data.</text>
</comment>
<organism evidence="1 2">
    <name type="scientific">Mucuna pruriens</name>
    <name type="common">Velvet bean</name>
    <name type="synonym">Dolichos pruriens</name>
    <dbReference type="NCBI Taxonomy" id="157652"/>
    <lineage>
        <taxon>Eukaryota</taxon>
        <taxon>Viridiplantae</taxon>
        <taxon>Streptophyta</taxon>
        <taxon>Embryophyta</taxon>
        <taxon>Tracheophyta</taxon>
        <taxon>Spermatophyta</taxon>
        <taxon>Magnoliopsida</taxon>
        <taxon>eudicotyledons</taxon>
        <taxon>Gunneridae</taxon>
        <taxon>Pentapetalae</taxon>
        <taxon>rosids</taxon>
        <taxon>fabids</taxon>
        <taxon>Fabales</taxon>
        <taxon>Fabaceae</taxon>
        <taxon>Papilionoideae</taxon>
        <taxon>50 kb inversion clade</taxon>
        <taxon>NPAAA clade</taxon>
        <taxon>indigoferoid/millettioid clade</taxon>
        <taxon>Phaseoleae</taxon>
        <taxon>Mucuna</taxon>
    </lineage>
</organism>
<evidence type="ECO:0000313" key="1">
    <source>
        <dbReference type="EMBL" id="RDY04950.1"/>
    </source>
</evidence>